<dbReference type="SUPFAM" id="SSF54637">
    <property type="entry name" value="Thioesterase/thiol ester dehydrase-isomerase"/>
    <property type="match status" value="1"/>
</dbReference>
<dbReference type="InterPro" id="IPR029069">
    <property type="entry name" value="HotDog_dom_sf"/>
</dbReference>
<proteinExistence type="predicted"/>
<dbReference type="OrthoDB" id="9813158at2"/>
<evidence type="ECO:0000259" key="1">
    <source>
        <dbReference type="Pfam" id="PF03061"/>
    </source>
</evidence>
<dbReference type="GO" id="GO:0016790">
    <property type="term" value="F:thiolester hydrolase activity"/>
    <property type="evidence" value="ECO:0007669"/>
    <property type="project" value="UniProtKB-ARBA"/>
</dbReference>
<dbReference type="InterPro" id="IPR006683">
    <property type="entry name" value="Thioestr_dom"/>
</dbReference>
<sequence length="155" mass="16884">MKEKTVAEIAAAHGGFDPRLAISFMGKAGHGGFLGMDYVGHGEDWVELAIDWREDLVGDPNTGVLASAVVISLMDNATSMSIWTKLQEFRPQVTMDLRVDYLRPSPKGARVFGRGYCYHLSHSIGFVRGVAHNGNLDEPLAHVSGTFIRVGDRLG</sequence>
<dbReference type="Pfam" id="PF03061">
    <property type="entry name" value="4HBT"/>
    <property type="match status" value="1"/>
</dbReference>
<reference evidence="3" key="1">
    <citation type="submission" date="2018-08" db="EMBL/GenBank/DDBJ databases">
        <authorList>
            <person name="Kim S.-J."/>
            <person name="Jung G.-Y."/>
        </authorList>
    </citation>
    <scope>NUCLEOTIDE SEQUENCE [LARGE SCALE GENOMIC DNA]</scope>
    <source>
        <strain evidence="3">GY_G</strain>
    </source>
</reference>
<protein>
    <submittedName>
        <fullName evidence="2">PaaI family thioesterase</fullName>
    </submittedName>
</protein>
<dbReference type="RefSeq" id="WP_115550443.1">
    <property type="nucleotide sequence ID" value="NZ_QRGP01000003.1"/>
</dbReference>
<evidence type="ECO:0000313" key="3">
    <source>
        <dbReference type="Proteomes" id="UP000263833"/>
    </source>
</evidence>
<dbReference type="Proteomes" id="UP000263833">
    <property type="component" value="Unassembled WGS sequence"/>
</dbReference>
<accession>A0A371B2A0</accession>
<comment type="caution">
    <text evidence="2">The sequence shown here is derived from an EMBL/GenBank/DDBJ whole genome shotgun (WGS) entry which is preliminary data.</text>
</comment>
<feature type="domain" description="Thioesterase" evidence="1">
    <location>
        <begin position="63"/>
        <end position="135"/>
    </location>
</feature>
<name>A0A371B2A0_9SPHN</name>
<dbReference type="Gene3D" id="3.10.129.10">
    <property type="entry name" value="Hotdog Thioesterase"/>
    <property type="match status" value="1"/>
</dbReference>
<gene>
    <name evidence="2" type="ORF">DXH95_15370</name>
</gene>
<evidence type="ECO:0000313" key="2">
    <source>
        <dbReference type="EMBL" id="RDV01662.1"/>
    </source>
</evidence>
<dbReference type="CDD" id="cd03443">
    <property type="entry name" value="PaaI_thioesterase"/>
    <property type="match status" value="1"/>
</dbReference>
<organism evidence="2 3">
    <name type="scientific">Sphingorhabdus pulchriflava</name>
    <dbReference type="NCBI Taxonomy" id="2292257"/>
    <lineage>
        <taxon>Bacteria</taxon>
        <taxon>Pseudomonadati</taxon>
        <taxon>Pseudomonadota</taxon>
        <taxon>Alphaproteobacteria</taxon>
        <taxon>Sphingomonadales</taxon>
        <taxon>Sphingomonadaceae</taxon>
        <taxon>Sphingorhabdus</taxon>
    </lineage>
</organism>
<keyword evidence="3" id="KW-1185">Reference proteome</keyword>
<dbReference type="EMBL" id="QRGP01000003">
    <property type="protein sequence ID" value="RDV01662.1"/>
    <property type="molecule type" value="Genomic_DNA"/>
</dbReference>
<dbReference type="AlphaFoldDB" id="A0A371B2A0"/>